<dbReference type="InterPro" id="IPR048548">
    <property type="entry name" value="KRR1-like_KH2"/>
</dbReference>
<dbReference type="InterPro" id="IPR004087">
    <property type="entry name" value="KH_dom"/>
</dbReference>
<evidence type="ECO:0000256" key="9">
    <source>
        <dbReference type="SAM" id="MobiDB-lite"/>
    </source>
</evidence>
<dbReference type="InterPro" id="IPR048549">
    <property type="entry name" value="KRR1-like_KH2_euk"/>
</dbReference>
<feature type="compositionally biased region" description="Basic and acidic residues" evidence="9">
    <location>
        <begin position="28"/>
        <end position="41"/>
    </location>
</feature>
<dbReference type="SMART" id="SM00322">
    <property type="entry name" value="KH"/>
    <property type="match status" value="1"/>
</dbReference>
<evidence type="ECO:0000256" key="2">
    <source>
        <dbReference type="ARBA" id="ARBA00009344"/>
    </source>
</evidence>
<dbReference type="EMBL" id="JALJOS010000011">
    <property type="protein sequence ID" value="KAK9833140.1"/>
    <property type="molecule type" value="Genomic_DNA"/>
</dbReference>
<gene>
    <name evidence="11" type="ORF">WJX74_008351</name>
</gene>
<dbReference type="CDD" id="cd22393">
    <property type="entry name" value="KH-I_KRR1_rpt1"/>
    <property type="match status" value="1"/>
</dbReference>
<dbReference type="FunFam" id="3.30.1370.10:FF:000011">
    <property type="entry name" value="KRR1 small subunit processome component"/>
    <property type="match status" value="1"/>
</dbReference>
<dbReference type="InterPro" id="IPR036612">
    <property type="entry name" value="KH_dom_type_1_sf"/>
</dbReference>
<dbReference type="InterPro" id="IPR041174">
    <property type="entry name" value="KRR1-like_KH1"/>
</dbReference>
<organism evidence="11 12">
    <name type="scientific">Apatococcus lobatus</name>
    <dbReference type="NCBI Taxonomy" id="904363"/>
    <lineage>
        <taxon>Eukaryota</taxon>
        <taxon>Viridiplantae</taxon>
        <taxon>Chlorophyta</taxon>
        <taxon>core chlorophytes</taxon>
        <taxon>Trebouxiophyceae</taxon>
        <taxon>Chlorellales</taxon>
        <taxon>Chlorellaceae</taxon>
        <taxon>Apatococcus</taxon>
    </lineage>
</organism>
<dbReference type="Pfam" id="PF21800">
    <property type="entry name" value="KH_KRR1_2nd"/>
    <property type="match status" value="1"/>
</dbReference>
<feature type="compositionally biased region" description="Basic residues" evidence="9">
    <location>
        <begin position="387"/>
        <end position="397"/>
    </location>
</feature>
<dbReference type="CDD" id="cd22394">
    <property type="entry name" value="KH-I_KRR1_rpt2"/>
    <property type="match status" value="1"/>
</dbReference>
<feature type="domain" description="K Homology" evidence="10">
    <location>
        <begin position="139"/>
        <end position="209"/>
    </location>
</feature>
<dbReference type="GO" id="GO:0006364">
    <property type="term" value="P:rRNA processing"/>
    <property type="evidence" value="ECO:0007669"/>
    <property type="project" value="UniProtKB-KW"/>
</dbReference>
<feature type="compositionally biased region" description="Low complexity" evidence="9">
    <location>
        <begin position="305"/>
        <end position="326"/>
    </location>
</feature>
<evidence type="ECO:0000256" key="6">
    <source>
        <dbReference type="ARBA" id="ARBA00023242"/>
    </source>
</evidence>
<keyword evidence="7" id="KW-0687">Ribonucleoprotein</keyword>
<evidence type="ECO:0000313" key="11">
    <source>
        <dbReference type="EMBL" id="KAK9833140.1"/>
    </source>
</evidence>
<protein>
    <recommendedName>
        <fullName evidence="8">KRR-R motif-containing protein 1</fullName>
    </recommendedName>
</protein>
<accession>A0AAW1RHI9</accession>
<keyword evidence="12" id="KW-1185">Reference proteome</keyword>
<name>A0AAW1RHI9_9CHLO</name>
<proteinExistence type="inferred from homology"/>
<keyword evidence="6" id="KW-0539">Nucleus</keyword>
<dbReference type="PANTHER" id="PTHR12581">
    <property type="entry name" value="HIV-1 REV BINDING PROTEIN 2, 3"/>
    <property type="match status" value="1"/>
</dbReference>
<keyword evidence="3" id="KW-0690">Ribosome biogenesis</keyword>
<keyword evidence="4" id="KW-0698">rRNA processing</keyword>
<dbReference type="Proteomes" id="UP001438707">
    <property type="component" value="Unassembled WGS sequence"/>
</dbReference>
<sequence length="397" mass="45392">MVVEEEEPHQGEQLEQPPRKKGKHRKDKPWDNESIDHWKIDPFGKTDNPSGMLEESSFAVLFPKYREQYLREVWPLVTKALKEQNVACELNLVEGSMTVRTTRKTWDPFIIIKARDLLKLLARSVPAPQALKILHDETQCDIIKIGGLIRNKEKFVKRRQRLIGPNGATLKALELLTKCYILVQGNTVSSMGPYVGLKQIRRVVEDCIKNIHPIYHIKTLMIKRELAKDPKLATENWDRFLPKFKKKNVQRKKAKVQIKKKEYTPFPPPQLPSKVDLQLESGEYFLSQESKVSKAEAAIQARQVLRQQTRQQQRQQAFQPPQASAVLPPPPIADRHPTSASAGDVQELARGLKKKARAPVAADPDSSGLDKFLASTDLPERQETTFVKKKKSKQSER</sequence>
<evidence type="ECO:0000256" key="7">
    <source>
        <dbReference type="ARBA" id="ARBA00023274"/>
    </source>
</evidence>
<evidence type="ECO:0000256" key="4">
    <source>
        <dbReference type="ARBA" id="ARBA00022552"/>
    </source>
</evidence>
<evidence type="ECO:0000256" key="1">
    <source>
        <dbReference type="ARBA" id="ARBA00004604"/>
    </source>
</evidence>
<dbReference type="AlphaFoldDB" id="A0AAW1RHI9"/>
<reference evidence="11 12" key="1">
    <citation type="journal article" date="2024" name="Nat. Commun.">
        <title>Phylogenomics reveals the evolutionary origins of lichenization in chlorophyte algae.</title>
        <authorList>
            <person name="Puginier C."/>
            <person name="Libourel C."/>
            <person name="Otte J."/>
            <person name="Skaloud P."/>
            <person name="Haon M."/>
            <person name="Grisel S."/>
            <person name="Petersen M."/>
            <person name="Berrin J.G."/>
            <person name="Delaux P.M."/>
            <person name="Dal Grande F."/>
            <person name="Keller J."/>
        </authorList>
    </citation>
    <scope>NUCLEOTIDE SEQUENCE [LARGE SCALE GENOMIC DNA]</scope>
    <source>
        <strain evidence="11 12">SAG 2145</strain>
    </source>
</reference>
<keyword evidence="5" id="KW-0694">RNA-binding</keyword>
<evidence type="ECO:0000256" key="5">
    <source>
        <dbReference type="ARBA" id="ARBA00022884"/>
    </source>
</evidence>
<dbReference type="Gene3D" id="3.30.1370.10">
    <property type="entry name" value="K Homology domain, type 1"/>
    <property type="match status" value="2"/>
</dbReference>
<dbReference type="FunFam" id="3.30.1370.10:FF:000014">
    <property type="entry name" value="KRR1 small subunit processome component"/>
    <property type="match status" value="1"/>
</dbReference>
<comment type="similarity">
    <text evidence="2">Belongs to the KRR1 family.</text>
</comment>
<evidence type="ECO:0000313" key="12">
    <source>
        <dbReference type="Proteomes" id="UP001438707"/>
    </source>
</evidence>
<feature type="region of interest" description="Disordered" evidence="9">
    <location>
        <begin position="305"/>
        <end position="397"/>
    </location>
</feature>
<dbReference type="InterPro" id="IPR048550">
    <property type="entry name" value="KRR1-like_KH1_euk"/>
</dbReference>
<comment type="subcellular location">
    <subcellularLocation>
        <location evidence="1">Nucleus</location>
        <location evidence="1">Nucleolus</location>
    </subcellularLocation>
</comment>
<dbReference type="GO" id="GO:0003723">
    <property type="term" value="F:RNA binding"/>
    <property type="evidence" value="ECO:0007669"/>
    <property type="project" value="UniProtKB-KW"/>
</dbReference>
<evidence type="ECO:0000259" key="10">
    <source>
        <dbReference type="SMART" id="SM00322"/>
    </source>
</evidence>
<dbReference type="SUPFAM" id="SSF54791">
    <property type="entry name" value="Eukaryotic type KH-domain (KH-domain type I)"/>
    <property type="match status" value="1"/>
</dbReference>
<dbReference type="Pfam" id="PF17903">
    <property type="entry name" value="KH_KRR1_1st"/>
    <property type="match status" value="1"/>
</dbReference>
<evidence type="ECO:0000256" key="8">
    <source>
        <dbReference type="ARBA" id="ARBA00032993"/>
    </source>
</evidence>
<feature type="region of interest" description="Disordered" evidence="9">
    <location>
        <begin position="1"/>
        <end position="41"/>
    </location>
</feature>
<dbReference type="GO" id="GO:0032040">
    <property type="term" value="C:small-subunit processome"/>
    <property type="evidence" value="ECO:0007669"/>
    <property type="project" value="TreeGrafter"/>
</dbReference>
<comment type="caution">
    <text evidence="11">The sequence shown here is derived from an EMBL/GenBank/DDBJ whole genome shotgun (WGS) entry which is preliminary data.</text>
</comment>
<evidence type="ECO:0000256" key="3">
    <source>
        <dbReference type="ARBA" id="ARBA00022517"/>
    </source>
</evidence>
<dbReference type="InterPro" id="IPR024166">
    <property type="entry name" value="rRNA_assembly_KRR1"/>
</dbReference>
<dbReference type="PANTHER" id="PTHR12581:SF0">
    <property type="entry name" value="KRR1 SMALL SUBUNIT PROCESSOME COMPONENT HOMOLOG"/>
    <property type="match status" value="1"/>
</dbReference>